<keyword evidence="1" id="KW-0812">Transmembrane</keyword>
<keyword evidence="1" id="KW-1133">Transmembrane helix</keyword>
<sequence length="106" mass="12662">MFFTKKSLHKFQEKFFNLFITISWIIIIISALGFSQLAPSFLDGLDYYIRIYICLFLIWRFNPFRTHYEFTDLDRKIAFSAGLFILTTTVLNQYLVDITNQIKKIT</sequence>
<dbReference type="AlphaFoldDB" id="A0A6C0AR36"/>
<name>A0A6C0AR36_9ZZZZ</name>
<dbReference type="EMBL" id="MN740763">
    <property type="protein sequence ID" value="QHS82192.1"/>
    <property type="molecule type" value="Genomic_DNA"/>
</dbReference>
<accession>A0A6C0AR36</accession>
<evidence type="ECO:0000256" key="1">
    <source>
        <dbReference type="SAM" id="Phobius"/>
    </source>
</evidence>
<organism evidence="2">
    <name type="scientific">viral metagenome</name>
    <dbReference type="NCBI Taxonomy" id="1070528"/>
    <lineage>
        <taxon>unclassified sequences</taxon>
        <taxon>metagenomes</taxon>
        <taxon>organismal metagenomes</taxon>
    </lineage>
</organism>
<reference evidence="2" key="1">
    <citation type="journal article" date="2020" name="Nature">
        <title>Giant virus diversity and host interactions through global metagenomics.</title>
        <authorList>
            <person name="Schulz F."/>
            <person name="Roux S."/>
            <person name="Paez-Espino D."/>
            <person name="Jungbluth S."/>
            <person name="Walsh D.A."/>
            <person name="Denef V.J."/>
            <person name="McMahon K.D."/>
            <person name="Konstantinidis K.T."/>
            <person name="Eloe-Fadrosh E.A."/>
            <person name="Kyrpides N.C."/>
            <person name="Woyke T."/>
        </authorList>
    </citation>
    <scope>NUCLEOTIDE SEQUENCE</scope>
    <source>
        <strain evidence="2">GVMAG-S-1101165-79</strain>
    </source>
</reference>
<protein>
    <submittedName>
        <fullName evidence="2">Uncharacterized protein</fullName>
    </submittedName>
</protein>
<keyword evidence="1" id="KW-0472">Membrane</keyword>
<evidence type="ECO:0000313" key="2">
    <source>
        <dbReference type="EMBL" id="QHS82192.1"/>
    </source>
</evidence>
<feature type="transmembrane region" description="Helical" evidence="1">
    <location>
        <begin position="77"/>
        <end position="96"/>
    </location>
</feature>
<feature type="transmembrane region" description="Helical" evidence="1">
    <location>
        <begin position="15"/>
        <end position="35"/>
    </location>
</feature>
<proteinExistence type="predicted"/>